<organism evidence="4">
    <name type="scientific">Noctiluca scintillans</name>
    <name type="common">Sea sparkle</name>
    <name type="synonym">Red tide dinoflagellate</name>
    <dbReference type="NCBI Taxonomy" id="2966"/>
    <lineage>
        <taxon>Eukaryota</taxon>
        <taxon>Sar</taxon>
        <taxon>Alveolata</taxon>
        <taxon>Dinophyceae</taxon>
        <taxon>Noctilucales</taxon>
        <taxon>Noctilucaceae</taxon>
        <taxon>Noctiluca</taxon>
    </lineage>
</organism>
<proteinExistence type="inferred from homology"/>
<dbReference type="FunFam" id="3.20.10.10:FF:000002">
    <property type="entry name" value="D-alanine aminotransferase"/>
    <property type="match status" value="1"/>
</dbReference>
<name>A0A7S1FIF6_NOCSC</name>
<dbReference type="InterPro" id="IPR050571">
    <property type="entry name" value="Class-IV_PLP-Dep_Aminotrnsfr"/>
</dbReference>
<dbReference type="AlphaFoldDB" id="A0A7S1FIF6"/>
<dbReference type="GO" id="GO:0003824">
    <property type="term" value="F:catalytic activity"/>
    <property type="evidence" value="ECO:0007669"/>
    <property type="project" value="InterPro"/>
</dbReference>
<protein>
    <recommendedName>
        <fullName evidence="5">Branched-chain amino acid aminotransferase</fullName>
    </recommendedName>
</protein>
<evidence type="ECO:0008006" key="5">
    <source>
        <dbReference type="Google" id="ProtNLM"/>
    </source>
</evidence>
<dbReference type="GO" id="GO:0008652">
    <property type="term" value="P:amino acid biosynthetic process"/>
    <property type="evidence" value="ECO:0007669"/>
    <property type="project" value="UniProtKB-ARBA"/>
</dbReference>
<reference evidence="4" key="1">
    <citation type="submission" date="2021-01" db="EMBL/GenBank/DDBJ databases">
        <authorList>
            <person name="Corre E."/>
            <person name="Pelletier E."/>
            <person name="Niang G."/>
            <person name="Scheremetjew M."/>
            <person name="Finn R."/>
            <person name="Kale V."/>
            <person name="Holt S."/>
            <person name="Cochrane G."/>
            <person name="Meng A."/>
            <person name="Brown T."/>
            <person name="Cohen L."/>
        </authorList>
    </citation>
    <scope>NUCLEOTIDE SEQUENCE</scope>
</reference>
<accession>A0A7S1FIF6</accession>
<dbReference type="GO" id="GO:0046394">
    <property type="term" value="P:carboxylic acid biosynthetic process"/>
    <property type="evidence" value="ECO:0007669"/>
    <property type="project" value="UniProtKB-ARBA"/>
</dbReference>
<comment type="cofactor">
    <cofactor evidence="1">
        <name>pyridoxal 5'-phosphate</name>
        <dbReference type="ChEBI" id="CHEBI:597326"/>
    </cofactor>
</comment>
<dbReference type="Gene3D" id="3.30.470.10">
    <property type="match status" value="1"/>
</dbReference>
<evidence type="ECO:0000313" key="4">
    <source>
        <dbReference type="EMBL" id="CAD8868173.1"/>
    </source>
</evidence>
<gene>
    <name evidence="4" type="ORF">NSCI0253_LOCUS42529</name>
</gene>
<dbReference type="PANTHER" id="PTHR42743">
    <property type="entry name" value="AMINO-ACID AMINOTRANSFERASE"/>
    <property type="match status" value="1"/>
</dbReference>
<keyword evidence="3" id="KW-0663">Pyridoxal phosphate</keyword>
<dbReference type="InterPro" id="IPR043132">
    <property type="entry name" value="BCAT-like_C"/>
</dbReference>
<dbReference type="SUPFAM" id="SSF56752">
    <property type="entry name" value="D-aminoacid aminotransferase-like PLP-dependent enzymes"/>
    <property type="match status" value="1"/>
</dbReference>
<evidence type="ECO:0000256" key="1">
    <source>
        <dbReference type="ARBA" id="ARBA00001933"/>
    </source>
</evidence>
<evidence type="ECO:0000256" key="3">
    <source>
        <dbReference type="ARBA" id="ARBA00022898"/>
    </source>
</evidence>
<dbReference type="Gene3D" id="3.20.10.10">
    <property type="entry name" value="D-amino Acid Aminotransferase, subunit A, domain 2"/>
    <property type="match status" value="1"/>
</dbReference>
<dbReference type="InterPro" id="IPR001544">
    <property type="entry name" value="Aminotrans_IV"/>
</dbReference>
<dbReference type="PANTHER" id="PTHR42743:SF22">
    <property type="entry name" value="D-AMINO-ACID TRANSAMINASE, CHLOROPLASTIC"/>
    <property type="match status" value="1"/>
</dbReference>
<evidence type="ECO:0000256" key="2">
    <source>
        <dbReference type="ARBA" id="ARBA00009320"/>
    </source>
</evidence>
<comment type="similarity">
    <text evidence="2">Belongs to the class-IV pyridoxal-phosphate-dependent aminotransferase family.</text>
</comment>
<dbReference type="InterPro" id="IPR043131">
    <property type="entry name" value="BCAT-like_N"/>
</dbReference>
<dbReference type="Pfam" id="PF01063">
    <property type="entry name" value="Aminotran_4"/>
    <property type="match status" value="1"/>
</dbReference>
<dbReference type="InterPro" id="IPR036038">
    <property type="entry name" value="Aminotransferase-like"/>
</dbReference>
<sequence length="334" mass="35733">MSSPDKLPILDRDAYLSRLQECLEPMLRVRAMYSSLVNGIVTDPELMTVPVFDHAIVRGHAVFDTATVSCGRIYRMSAHLDRLLSGAERSRIPLPYGEKVSSNKDLMVSVVAQTVVAAGLRQGKIRMYLSAGPGNFGITPKGCTSAFYVAVYDSDAAIMTDGGVHEVTVDVPMKPEILATTKSNNYMLNVLTKMASEDKGGSFGVLVDPAGNVAESCVMNAVFVTPDRRLVTPTFDGILAGTTVLKLLSLAEELVGNLLSAISQEVVPARDAHSSVEMFFVAGDDHIVPVLSWDGQTIGAGKIGLVTKRLGELLHKEVTLGTGDHLALTYPGDP</sequence>
<dbReference type="EMBL" id="HBFQ01060083">
    <property type="protein sequence ID" value="CAD8868173.1"/>
    <property type="molecule type" value="Transcribed_RNA"/>
</dbReference>